<dbReference type="OrthoDB" id="506431at2759"/>
<feature type="domain" description="Thioesterase" evidence="1">
    <location>
        <begin position="90"/>
        <end position="164"/>
    </location>
</feature>
<dbReference type="Proteomes" id="UP000230605">
    <property type="component" value="Chromosome 7"/>
</dbReference>
<evidence type="ECO:0000313" key="5">
    <source>
        <dbReference type="Proteomes" id="UP001302367"/>
    </source>
</evidence>
<evidence type="ECO:0000313" key="3">
    <source>
        <dbReference type="EMBL" id="WPB05898.1"/>
    </source>
</evidence>
<dbReference type="SUPFAM" id="SSF54637">
    <property type="entry name" value="Thioesterase/thiol ester dehydrase-isomerase"/>
    <property type="match status" value="1"/>
</dbReference>
<evidence type="ECO:0000313" key="4">
    <source>
        <dbReference type="Proteomes" id="UP000230605"/>
    </source>
</evidence>
<accession>A0A2G5HGZ2</accession>
<dbReference type="InterPro" id="IPR006683">
    <property type="entry name" value="Thioestr_dom"/>
</dbReference>
<proteinExistence type="predicted"/>
<sequence>MAPGDSTASFRRIPWTARLLDSPNVIARVPNSRLPKRDTEDSLYAEILKTDRTIRNCIVVYRKSTSPEDEISEATTLYEVGDGMNGHPEIIHGGITATMIDESMGIMQMENLERKRRKEKEVAEEEKREPSEGLSAFTAYLNVQYLKPVRTPSVIAVTARRVRKEGRKEWVVAELKQWHGDEGTGEVVVCAKGESLWITPKAKEYSKL</sequence>
<dbReference type="EMBL" id="CP134190">
    <property type="protein sequence ID" value="WPB05898.1"/>
    <property type="molecule type" value="Genomic_DNA"/>
</dbReference>
<reference evidence="2 4" key="1">
    <citation type="submission" date="2015-10" db="EMBL/GenBank/DDBJ databases">
        <title>The cercosporin biosynthetic gene cluster was horizontally transferred to several fungal lineages and shown to be expanded in Cercospora beticola based on microsynteny with recipient genomes.</title>
        <authorList>
            <person name="De Jonge R."/>
            <person name="Ebert M.K."/>
            <person name="Suttle J.C."/>
            <person name="Jurick Ii W.M."/>
            <person name="Secor G.A."/>
            <person name="Thomma B.P."/>
            <person name="Van De Peer Y."/>
            <person name="Bolton M.D."/>
        </authorList>
    </citation>
    <scope>NUCLEOTIDE SEQUENCE [LARGE SCALE GENOMIC DNA]</scope>
    <source>
        <strain evidence="2 4">09-40</strain>
    </source>
</reference>
<protein>
    <recommendedName>
        <fullName evidence="1">Thioesterase domain-containing protein</fullName>
    </recommendedName>
</protein>
<dbReference type="CDD" id="cd03443">
    <property type="entry name" value="PaaI_thioesterase"/>
    <property type="match status" value="1"/>
</dbReference>
<dbReference type="Gene3D" id="3.10.129.10">
    <property type="entry name" value="Hotdog Thioesterase"/>
    <property type="match status" value="1"/>
</dbReference>
<evidence type="ECO:0000313" key="2">
    <source>
        <dbReference type="EMBL" id="PIA91824.1"/>
    </source>
</evidence>
<name>A0A2G5HGZ2_CERBT</name>
<dbReference type="PANTHER" id="PTHR47260:SF1">
    <property type="entry name" value="UPF0644 PROTEIN PB2B4.06"/>
    <property type="match status" value="1"/>
</dbReference>
<dbReference type="InterPro" id="IPR029069">
    <property type="entry name" value="HotDog_dom_sf"/>
</dbReference>
<reference evidence="3 5" key="2">
    <citation type="submission" date="2023-09" db="EMBL/GenBank/DDBJ databases">
        <title>Complete-Gapless Cercospora beticola genome.</title>
        <authorList>
            <person name="Wyatt N.A."/>
            <person name="Spanner R.E."/>
            <person name="Bolton M.D."/>
        </authorList>
    </citation>
    <scope>NUCLEOTIDE SEQUENCE [LARGE SCALE GENOMIC DNA]</scope>
    <source>
        <strain evidence="3">Cb09-40</strain>
    </source>
</reference>
<gene>
    <name evidence="2" type="ORF">CB0940_09760</name>
    <name evidence="3" type="ORF">RHO25_010552</name>
</gene>
<dbReference type="EMBL" id="LKMD01000106">
    <property type="protein sequence ID" value="PIA91824.1"/>
    <property type="molecule type" value="Genomic_DNA"/>
</dbReference>
<dbReference type="Pfam" id="PF03061">
    <property type="entry name" value="4HBT"/>
    <property type="match status" value="1"/>
</dbReference>
<evidence type="ECO:0000259" key="1">
    <source>
        <dbReference type="Pfam" id="PF03061"/>
    </source>
</evidence>
<dbReference type="InterPro" id="IPR052061">
    <property type="entry name" value="PTE-AB_protein"/>
</dbReference>
<dbReference type="AlphaFoldDB" id="A0A2G5HGZ2"/>
<dbReference type="PANTHER" id="PTHR47260">
    <property type="entry name" value="UPF0644 PROTEIN PB2B4.06"/>
    <property type="match status" value="1"/>
</dbReference>
<dbReference type="Proteomes" id="UP001302367">
    <property type="component" value="Chromosome 7"/>
</dbReference>
<organism evidence="2 4">
    <name type="scientific">Cercospora beticola</name>
    <name type="common">Sugarbeet leaf spot fungus</name>
    <dbReference type="NCBI Taxonomy" id="122368"/>
    <lineage>
        <taxon>Eukaryota</taxon>
        <taxon>Fungi</taxon>
        <taxon>Dikarya</taxon>
        <taxon>Ascomycota</taxon>
        <taxon>Pezizomycotina</taxon>
        <taxon>Dothideomycetes</taxon>
        <taxon>Dothideomycetidae</taxon>
        <taxon>Mycosphaerellales</taxon>
        <taxon>Mycosphaerellaceae</taxon>
        <taxon>Cercospora</taxon>
    </lineage>
</organism>
<keyword evidence="5" id="KW-1185">Reference proteome</keyword>